<evidence type="ECO:0000256" key="3">
    <source>
        <dbReference type="ARBA" id="ARBA00022801"/>
    </source>
</evidence>
<organism evidence="9 10">
    <name type="scientific">Lasiosphaeria ovina</name>
    <dbReference type="NCBI Taxonomy" id="92902"/>
    <lineage>
        <taxon>Eukaryota</taxon>
        <taxon>Fungi</taxon>
        <taxon>Dikarya</taxon>
        <taxon>Ascomycota</taxon>
        <taxon>Pezizomycotina</taxon>
        <taxon>Sordariomycetes</taxon>
        <taxon>Sordariomycetidae</taxon>
        <taxon>Sordariales</taxon>
        <taxon>Lasiosphaeriaceae</taxon>
        <taxon>Lasiosphaeria</taxon>
    </lineage>
</organism>
<reference evidence="9" key="2">
    <citation type="submission" date="2023-06" db="EMBL/GenBank/DDBJ databases">
        <authorList>
            <consortium name="Lawrence Berkeley National Laboratory"/>
            <person name="Haridas S."/>
            <person name="Hensen N."/>
            <person name="Bonometti L."/>
            <person name="Westerberg I."/>
            <person name="Brannstrom I.O."/>
            <person name="Guillou S."/>
            <person name="Cros-Aarteil S."/>
            <person name="Calhoun S."/>
            <person name="Kuo A."/>
            <person name="Mondo S."/>
            <person name="Pangilinan J."/>
            <person name="Riley R."/>
            <person name="Labutti K."/>
            <person name="Andreopoulos B."/>
            <person name="Lipzen A."/>
            <person name="Chen C."/>
            <person name="Yanf M."/>
            <person name="Daum C."/>
            <person name="Ng V."/>
            <person name="Clum A."/>
            <person name="Steindorff A."/>
            <person name="Ohm R."/>
            <person name="Martin F."/>
            <person name="Silar P."/>
            <person name="Natvig D."/>
            <person name="Lalanne C."/>
            <person name="Gautier V."/>
            <person name="Ament-Velasquez S.L."/>
            <person name="Kruys A."/>
            <person name="Hutchinson M.I."/>
            <person name="Powell A.J."/>
            <person name="Barry K."/>
            <person name="Miller A.N."/>
            <person name="Grigoriev I.V."/>
            <person name="Debuchy R."/>
            <person name="Gladieux P."/>
            <person name="Thoren M.H."/>
            <person name="Johannesson H."/>
        </authorList>
    </citation>
    <scope>NUCLEOTIDE SEQUENCE</scope>
    <source>
        <strain evidence="9">CBS 958.72</strain>
    </source>
</reference>
<evidence type="ECO:0000256" key="7">
    <source>
        <dbReference type="PIRSR" id="PIRSR600246-3"/>
    </source>
</evidence>
<keyword evidence="8" id="KW-0732">Signal</keyword>
<name>A0AAE0KGZ2_9PEZI</name>
<evidence type="ECO:0000313" key="9">
    <source>
        <dbReference type="EMBL" id="KAK3376568.1"/>
    </source>
</evidence>
<dbReference type="PANTHER" id="PTHR10188">
    <property type="entry name" value="L-ASPARAGINASE"/>
    <property type="match status" value="1"/>
</dbReference>
<keyword evidence="10" id="KW-1185">Reference proteome</keyword>
<dbReference type="GO" id="GO:0008233">
    <property type="term" value="F:peptidase activity"/>
    <property type="evidence" value="ECO:0007669"/>
    <property type="project" value="UniProtKB-KW"/>
</dbReference>
<dbReference type="PANTHER" id="PTHR10188:SF6">
    <property type="entry name" value="N(4)-(BETA-N-ACETYLGLUCOSAMINYL)-L-ASPARAGINASE"/>
    <property type="match status" value="1"/>
</dbReference>
<dbReference type="SUPFAM" id="SSF56235">
    <property type="entry name" value="N-terminal nucleophile aminohydrolases (Ntn hydrolases)"/>
    <property type="match status" value="1"/>
</dbReference>
<dbReference type="GO" id="GO:0003948">
    <property type="term" value="F:N4-(beta-N-acetylglucosaminyl)-L-asparaginase activity"/>
    <property type="evidence" value="ECO:0007669"/>
    <property type="project" value="TreeGrafter"/>
</dbReference>
<dbReference type="InterPro" id="IPR000246">
    <property type="entry name" value="Peptidase_T2"/>
</dbReference>
<keyword evidence="3" id="KW-0378">Hydrolase</keyword>
<dbReference type="EMBL" id="JAULSN010000003">
    <property type="protein sequence ID" value="KAK3376568.1"/>
    <property type="molecule type" value="Genomic_DNA"/>
</dbReference>
<dbReference type="GO" id="GO:0005737">
    <property type="term" value="C:cytoplasm"/>
    <property type="evidence" value="ECO:0007669"/>
    <property type="project" value="TreeGrafter"/>
</dbReference>
<feature type="binding site" evidence="6">
    <location>
        <begin position="278"/>
        <end position="281"/>
    </location>
    <ligand>
        <name>substrate</name>
    </ligand>
</feature>
<gene>
    <name evidence="9" type="ORF">B0T24DRAFT_648444</name>
</gene>
<evidence type="ECO:0000313" key="10">
    <source>
        <dbReference type="Proteomes" id="UP001287356"/>
    </source>
</evidence>
<reference evidence="9" key="1">
    <citation type="journal article" date="2023" name="Mol. Phylogenet. Evol.">
        <title>Genome-scale phylogeny and comparative genomics of the fungal order Sordariales.</title>
        <authorList>
            <person name="Hensen N."/>
            <person name="Bonometti L."/>
            <person name="Westerberg I."/>
            <person name="Brannstrom I.O."/>
            <person name="Guillou S."/>
            <person name="Cros-Aarteil S."/>
            <person name="Calhoun S."/>
            <person name="Haridas S."/>
            <person name="Kuo A."/>
            <person name="Mondo S."/>
            <person name="Pangilinan J."/>
            <person name="Riley R."/>
            <person name="LaButti K."/>
            <person name="Andreopoulos B."/>
            <person name="Lipzen A."/>
            <person name="Chen C."/>
            <person name="Yan M."/>
            <person name="Daum C."/>
            <person name="Ng V."/>
            <person name="Clum A."/>
            <person name="Steindorff A."/>
            <person name="Ohm R.A."/>
            <person name="Martin F."/>
            <person name="Silar P."/>
            <person name="Natvig D.O."/>
            <person name="Lalanne C."/>
            <person name="Gautier V."/>
            <person name="Ament-Velasquez S.L."/>
            <person name="Kruys A."/>
            <person name="Hutchinson M.I."/>
            <person name="Powell A.J."/>
            <person name="Barry K."/>
            <person name="Miller A.N."/>
            <person name="Grigoriev I.V."/>
            <person name="Debuchy R."/>
            <person name="Gladieux P."/>
            <person name="Hiltunen Thoren M."/>
            <person name="Johannesson H."/>
        </authorList>
    </citation>
    <scope>NUCLEOTIDE SEQUENCE</scope>
    <source>
        <strain evidence="9">CBS 958.72</strain>
    </source>
</reference>
<comment type="similarity">
    <text evidence="1">Belongs to the Ntn-hydrolase family.</text>
</comment>
<dbReference type="CDD" id="cd04513">
    <property type="entry name" value="Glycosylasparaginase"/>
    <property type="match status" value="1"/>
</dbReference>
<dbReference type="Proteomes" id="UP001287356">
    <property type="component" value="Unassembled WGS sequence"/>
</dbReference>
<feature type="signal peptide" evidence="8">
    <location>
        <begin position="1"/>
        <end position="29"/>
    </location>
</feature>
<proteinExistence type="inferred from homology"/>
<dbReference type="InterPro" id="IPR029055">
    <property type="entry name" value="Ntn_hydrolases_N"/>
</dbReference>
<feature type="site" description="Cleavage; by autolysis" evidence="7">
    <location>
        <begin position="226"/>
        <end position="227"/>
    </location>
</feature>
<dbReference type="Pfam" id="PF01112">
    <property type="entry name" value="Asparaginase_2"/>
    <property type="match status" value="1"/>
</dbReference>
<dbReference type="AlphaFoldDB" id="A0AAE0KGZ2"/>
<dbReference type="Gene3D" id="3.60.20.30">
    <property type="entry name" value="(Glycosyl)asparaginase"/>
    <property type="match status" value="1"/>
</dbReference>
<evidence type="ECO:0000256" key="6">
    <source>
        <dbReference type="PIRSR" id="PIRSR600246-2"/>
    </source>
</evidence>
<sequence>MAARLWLEGGAFNCAGILLYLLLIPLSRALPSPGLPMVINTWGGPFTAATDAAYLALLKEGTSALDAVETGCATCERNQCDSTVGFGGSPDEACETTLDALLMDGITMKSGAVAGLRRVRDAVSVARFVLERTSHSLLVGDHATRFAVESGFREEHEIADDGAGLSTPASRAQCDAWKRANCQPNYRINVVPDPASSCGPYTPSPVDASSSLANLATTLSPASSHDTISMVAIHASGPMAAGTSTNGASHKIPGRVGDGPIVGSGSYVDGDVGGCGATGDGDIMMRFLPCYQAVENLRRGMPPQGAAEDAVRRMVRKYPNIASGIVVVDRHGEHGAAGSGWTFTYAFRGGSMNATEVITVPPVPSQVLSPPGRLVSSCT</sequence>
<evidence type="ECO:0000256" key="2">
    <source>
        <dbReference type="ARBA" id="ARBA00022670"/>
    </source>
</evidence>
<evidence type="ECO:0000256" key="5">
    <source>
        <dbReference type="PIRSR" id="PIRSR600246-1"/>
    </source>
</evidence>
<feature type="active site" description="Nucleophile" evidence="5">
    <location>
        <position position="227"/>
    </location>
</feature>
<protein>
    <submittedName>
        <fullName evidence="9">Nucleophile aminohydrolase</fullName>
    </submittedName>
</protein>
<evidence type="ECO:0000256" key="8">
    <source>
        <dbReference type="SAM" id="SignalP"/>
    </source>
</evidence>
<keyword evidence="2" id="KW-0645">Protease</keyword>
<accession>A0AAE0KGZ2</accession>
<keyword evidence="4" id="KW-0068">Autocatalytic cleavage</keyword>
<evidence type="ECO:0000256" key="1">
    <source>
        <dbReference type="ARBA" id="ARBA00010872"/>
    </source>
</evidence>
<feature type="chain" id="PRO_5042168655" evidence="8">
    <location>
        <begin position="30"/>
        <end position="379"/>
    </location>
</feature>
<feature type="binding site" evidence="6">
    <location>
        <begin position="255"/>
        <end position="258"/>
    </location>
    <ligand>
        <name>substrate</name>
    </ligand>
</feature>
<evidence type="ECO:0000256" key="4">
    <source>
        <dbReference type="ARBA" id="ARBA00022813"/>
    </source>
</evidence>
<dbReference type="GO" id="GO:0006508">
    <property type="term" value="P:proteolysis"/>
    <property type="evidence" value="ECO:0007669"/>
    <property type="project" value="UniProtKB-KW"/>
</dbReference>
<comment type="caution">
    <text evidence="9">The sequence shown here is derived from an EMBL/GenBank/DDBJ whole genome shotgun (WGS) entry which is preliminary data.</text>
</comment>
<dbReference type="FunFam" id="3.60.20.30:FF:000003">
    <property type="entry name" value="N(4)-(Beta-N-acetylglucosaminyl)-L-asparaginase isoform X1"/>
    <property type="match status" value="1"/>
</dbReference>